<evidence type="ECO:0000256" key="1">
    <source>
        <dbReference type="ARBA" id="ARBA00004651"/>
    </source>
</evidence>
<sequence length="645" mass="65811">MTAACGCDHREEQAGDPESGERAWWRDRALLVPLASGAFFLTGLVTETTAGESTAAGNTSHAMFWIGLLLGAYTFVPGALRSLFTRGKLGISLLMTISAAGAIALGFIEEAAALAFLYSIAEALEDRAMDKARSGLRSLLKLVPETAMLVQDGETLEVAAASITVGDTFLVLPGKRVATDGTISSGSSSVDASAITGESMPVDVSVGDQVAAGSINASGPLELVATANGTDNSITTLVNLVEQAQRERGRRARLADRIARPLVPGVMILAALVGTLGSLITGDPLIWVTRALVVLVAASPCALAIAVPVTVVSAIGAASRFGVIVKSGAAFEQLGSLRRIAFDKTGTLTRNQPSVVTVLAGEGVDHERVIEWAAALEQFSTHPLAAAITAAAPSTPPASDVTEQPGEGIAGVVAGQSIAAGSPRWIAPGELAAQVTAMEAEGQTCVLVARDGETVGVIGIRDELRPEAPTAVASLQDQGLEVIMLTGDNARTANVLAGAAGITDVRAELRPEDKAAEISASVAQRPTGMIGDGINDAPALATATVGIAMGVTGADAAIESADVALTGNDLRIIPRALNHARRGRAIMNQNIVLSLAIVTCLVPLAVTGVLGLAAVVLVHEVAEVVVIANGLRAAHVRRSQAGSDL</sequence>
<proteinExistence type="inferred from homology"/>
<keyword evidence="7 8" id="KW-0472">Membrane</keyword>
<evidence type="ECO:0000256" key="5">
    <source>
        <dbReference type="ARBA" id="ARBA00022967"/>
    </source>
</evidence>
<dbReference type="Pfam" id="PF00122">
    <property type="entry name" value="E1-E2_ATPase"/>
    <property type="match status" value="1"/>
</dbReference>
<dbReference type="InterPro" id="IPR027256">
    <property type="entry name" value="P-typ_ATPase_IB"/>
</dbReference>
<dbReference type="PANTHER" id="PTHR48085:SF5">
    <property type="entry name" value="CADMIUM_ZINC-TRANSPORTING ATPASE HMA4-RELATED"/>
    <property type="match status" value="1"/>
</dbReference>
<evidence type="ECO:0000256" key="4">
    <source>
        <dbReference type="ARBA" id="ARBA00022723"/>
    </source>
</evidence>
<name>A0A542Y5Q2_9MICO</name>
<evidence type="ECO:0000313" key="12">
    <source>
        <dbReference type="Proteomes" id="UP000319094"/>
    </source>
</evidence>
<dbReference type="InterPro" id="IPR036412">
    <property type="entry name" value="HAD-like_sf"/>
</dbReference>
<keyword evidence="3 8" id="KW-0812">Transmembrane</keyword>
<feature type="transmembrane region" description="Helical" evidence="8">
    <location>
        <begin position="62"/>
        <end position="80"/>
    </location>
</feature>
<dbReference type="InterPro" id="IPR051014">
    <property type="entry name" value="Cation_Transport_ATPase_IB"/>
</dbReference>
<dbReference type="SFLD" id="SFLDS00003">
    <property type="entry name" value="Haloacid_Dehalogenase"/>
    <property type="match status" value="1"/>
</dbReference>
<dbReference type="PANTHER" id="PTHR48085">
    <property type="entry name" value="CADMIUM/ZINC-TRANSPORTING ATPASE HMA2-RELATED"/>
    <property type="match status" value="1"/>
</dbReference>
<feature type="compositionally biased region" description="Basic and acidic residues" evidence="9">
    <location>
        <begin position="7"/>
        <end position="21"/>
    </location>
</feature>
<dbReference type="Proteomes" id="UP000319094">
    <property type="component" value="Unassembled WGS sequence"/>
</dbReference>
<dbReference type="NCBIfam" id="TIGR01494">
    <property type="entry name" value="ATPase_P-type"/>
    <property type="match status" value="1"/>
</dbReference>
<comment type="similarity">
    <text evidence="2 8">Belongs to the cation transport ATPase (P-type) (TC 3.A.3) family. Type IB subfamily.</text>
</comment>
<comment type="subcellular location">
    <subcellularLocation>
        <location evidence="1">Cell membrane</location>
        <topology evidence="1">Multi-pass membrane protein</topology>
    </subcellularLocation>
</comment>
<dbReference type="GO" id="GO:0016887">
    <property type="term" value="F:ATP hydrolysis activity"/>
    <property type="evidence" value="ECO:0007669"/>
    <property type="project" value="InterPro"/>
</dbReference>
<dbReference type="SFLD" id="SFLDG00002">
    <property type="entry name" value="C1.7:_P-type_atpase_like"/>
    <property type="match status" value="1"/>
</dbReference>
<dbReference type="Gene3D" id="2.70.150.10">
    <property type="entry name" value="Calcium-transporting ATPase, cytoplasmic transduction domain A"/>
    <property type="match status" value="1"/>
</dbReference>
<dbReference type="GO" id="GO:0046872">
    <property type="term" value="F:metal ion binding"/>
    <property type="evidence" value="ECO:0007669"/>
    <property type="project" value="UniProtKB-KW"/>
</dbReference>
<dbReference type="CDD" id="cd02079">
    <property type="entry name" value="P-type_ATPase_HM"/>
    <property type="match status" value="1"/>
</dbReference>
<dbReference type="Gene3D" id="3.40.50.1000">
    <property type="entry name" value="HAD superfamily/HAD-like"/>
    <property type="match status" value="1"/>
</dbReference>
<dbReference type="SUPFAM" id="SSF56784">
    <property type="entry name" value="HAD-like"/>
    <property type="match status" value="1"/>
</dbReference>
<accession>A0A542Y5Q2</accession>
<keyword evidence="6 8" id="KW-1133">Transmembrane helix</keyword>
<gene>
    <name evidence="11" type="ORF">FB468_1404</name>
</gene>
<keyword evidence="4 8" id="KW-0479">Metal-binding</keyword>
<keyword evidence="8" id="KW-0067">ATP-binding</keyword>
<dbReference type="SUPFAM" id="SSF81665">
    <property type="entry name" value="Calcium ATPase, transmembrane domain M"/>
    <property type="match status" value="1"/>
</dbReference>
<dbReference type="RefSeq" id="WP_141886707.1">
    <property type="nucleotide sequence ID" value="NZ_BAAAUY010000010.1"/>
</dbReference>
<feature type="transmembrane region" description="Helical" evidence="8">
    <location>
        <begin position="292"/>
        <end position="317"/>
    </location>
</feature>
<keyword evidence="5" id="KW-1278">Translocase</keyword>
<keyword evidence="8" id="KW-0547">Nucleotide-binding</keyword>
<evidence type="ECO:0000256" key="8">
    <source>
        <dbReference type="RuleBase" id="RU362081"/>
    </source>
</evidence>
<dbReference type="SUPFAM" id="SSF81653">
    <property type="entry name" value="Calcium ATPase, transduction domain A"/>
    <property type="match status" value="1"/>
</dbReference>
<keyword evidence="8" id="KW-1003">Cell membrane</keyword>
<evidence type="ECO:0000256" key="6">
    <source>
        <dbReference type="ARBA" id="ARBA00022989"/>
    </source>
</evidence>
<feature type="region of interest" description="Disordered" evidence="9">
    <location>
        <begin position="1"/>
        <end position="21"/>
    </location>
</feature>
<dbReference type="GO" id="GO:0019829">
    <property type="term" value="F:ATPase-coupled monoatomic cation transmembrane transporter activity"/>
    <property type="evidence" value="ECO:0007669"/>
    <property type="project" value="InterPro"/>
</dbReference>
<evidence type="ECO:0000256" key="9">
    <source>
        <dbReference type="SAM" id="MobiDB-lite"/>
    </source>
</evidence>
<dbReference type="OrthoDB" id="7059309at2"/>
<dbReference type="InterPro" id="IPR023214">
    <property type="entry name" value="HAD_sf"/>
</dbReference>
<dbReference type="InterPro" id="IPR023299">
    <property type="entry name" value="ATPase_P-typ_cyto_dom_N"/>
</dbReference>
<dbReference type="InterPro" id="IPR044492">
    <property type="entry name" value="P_typ_ATPase_HD_dom"/>
</dbReference>
<dbReference type="InterPro" id="IPR018303">
    <property type="entry name" value="ATPase_P-typ_P_site"/>
</dbReference>
<dbReference type="AlphaFoldDB" id="A0A542Y5Q2"/>
<dbReference type="GO" id="GO:0005524">
    <property type="term" value="F:ATP binding"/>
    <property type="evidence" value="ECO:0007669"/>
    <property type="project" value="UniProtKB-UniRule"/>
</dbReference>
<evidence type="ECO:0000256" key="7">
    <source>
        <dbReference type="ARBA" id="ARBA00023136"/>
    </source>
</evidence>
<dbReference type="InterPro" id="IPR059000">
    <property type="entry name" value="ATPase_P-type_domA"/>
</dbReference>
<dbReference type="NCBIfam" id="TIGR01525">
    <property type="entry name" value="ATPase-IB_hvy"/>
    <property type="match status" value="1"/>
</dbReference>
<feature type="transmembrane region" description="Helical" evidence="8">
    <location>
        <begin position="92"/>
        <end position="121"/>
    </location>
</feature>
<feature type="transmembrane region" description="Helical" evidence="8">
    <location>
        <begin position="591"/>
        <end position="618"/>
    </location>
</feature>
<dbReference type="PROSITE" id="PS00154">
    <property type="entry name" value="ATPASE_E1_E2"/>
    <property type="match status" value="1"/>
</dbReference>
<dbReference type="InterPro" id="IPR001757">
    <property type="entry name" value="P_typ_ATPase"/>
</dbReference>
<dbReference type="InterPro" id="IPR008250">
    <property type="entry name" value="ATPase_P-typ_transduc_dom_A_sf"/>
</dbReference>
<evidence type="ECO:0000313" key="11">
    <source>
        <dbReference type="EMBL" id="TQL43383.1"/>
    </source>
</evidence>
<dbReference type="Pfam" id="PF00702">
    <property type="entry name" value="Hydrolase"/>
    <property type="match status" value="1"/>
</dbReference>
<dbReference type="InterPro" id="IPR023298">
    <property type="entry name" value="ATPase_P-typ_TM_dom_sf"/>
</dbReference>
<evidence type="ECO:0000259" key="10">
    <source>
        <dbReference type="Pfam" id="PF00122"/>
    </source>
</evidence>
<dbReference type="PRINTS" id="PR00119">
    <property type="entry name" value="CATATPASE"/>
</dbReference>
<comment type="caution">
    <text evidence="11">The sequence shown here is derived from an EMBL/GenBank/DDBJ whole genome shotgun (WGS) entry which is preliminary data.</text>
</comment>
<dbReference type="GO" id="GO:0005886">
    <property type="term" value="C:plasma membrane"/>
    <property type="evidence" value="ECO:0007669"/>
    <property type="project" value="UniProtKB-SubCell"/>
</dbReference>
<keyword evidence="12" id="KW-1185">Reference proteome</keyword>
<reference evidence="11 12" key="1">
    <citation type="submission" date="2019-06" db="EMBL/GenBank/DDBJ databases">
        <title>Sequencing the genomes of 1000 actinobacteria strains.</title>
        <authorList>
            <person name="Klenk H.-P."/>
        </authorList>
    </citation>
    <scope>NUCLEOTIDE SEQUENCE [LARGE SCALE GENOMIC DNA]</scope>
    <source>
        <strain evidence="11 12">DSM 8803</strain>
    </source>
</reference>
<dbReference type="SFLD" id="SFLDF00027">
    <property type="entry name" value="p-type_atpase"/>
    <property type="match status" value="1"/>
</dbReference>
<dbReference type="GO" id="GO:0015086">
    <property type="term" value="F:cadmium ion transmembrane transporter activity"/>
    <property type="evidence" value="ECO:0007669"/>
    <property type="project" value="TreeGrafter"/>
</dbReference>
<dbReference type="FunFam" id="2.70.150.10:FF:000002">
    <property type="entry name" value="Copper-transporting ATPase 1, putative"/>
    <property type="match status" value="1"/>
</dbReference>
<protein>
    <submittedName>
        <fullName evidence="11">Cation-transporting ATPase G</fullName>
    </submittedName>
</protein>
<dbReference type="Gene3D" id="3.40.1110.10">
    <property type="entry name" value="Calcium-transporting ATPase, cytoplasmic domain N"/>
    <property type="match status" value="1"/>
</dbReference>
<evidence type="ECO:0000256" key="3">
    <source>
        <dbReference type="ARBA" id="ARBA00022692"/>
    </source>
</evidence>
<evidence type="ECO:0000256" key="2">
    <source>
        <dbReference type="ARBA" id="ARBA00006024"/>
    </source>
</evidence>
<organism evidence="11 12">
    <name type="scientific">Leucobacter komagatae</name>
    <dbReference type="NCBI Taxonomy" id="55969"/>
    <lineage>
        <taxon>Bacteria</taxon>
        <taxon>Bacillati</taxon>
        <taxon>Actinomycetota</taxon>
        <taxon>Actinomycetes</taxon>
        <taxon>Micrococcales</taxon>
        <taxon>Microbacteriaceae</taxon>
        <taxon>Leucobacter</taxon>
    </lineage>
</organism>
<feature type="transmembrane region" description="Helical" evidence="8">
    <location>
        <begin position="258"/>
        <end position="280"/>
    </location>
</feature>
<dbReference type="EMBL" id="VFON01000001">
    <property type="protein sequence ID" value="TQL43383.1"/>
    <property type="molecule type" value="Genomic_DNA"/>
</dbReference>
<feature type="domain" description="P-type ATPase A" evidence="10">
    <location>
        <begin position="142"/>
        <end position="242"/>
    </location>
</feature>